<dbReference type="EMBL" id="JBHULE010000019">
    <property type="protein sequence ID" value="MFD2563339.1"/>
    <property type="molecule type" value="Genomic_DNA"/>
</dbReference>
<sequence length="143" mass="16499">MTDYIHKKSWWRKNRSWIFGVLILVTGFVITILTILGKPIGDFTRAMVDPTVYDNAFDLVQEDERVIALLGEVRPIGFFEVLEGEVRYAEEDKAIITVGIKGSKQKGKMDIVANKNNNTWQYQTIRIRTKKPKKVVIEVLDEK</sequence>
<protein>
    <submittedName>
        <fullName evidence="2">Cytochrome c oxidase assembly factor Coa1 family protein</fullName>
    </submittedName>
</protein>
<proteinExistence type="predicted"/>
<feature type="transmembrane region" description="Helical" evidence="1">
    <location>
        <begin position="17"/>
        <end position="37"/>
    </location>
</feature>
<keyword evidence="1" id="KW-0812">Transmembrane</keyword>
<evidence type="ECO:0000313" key="3">
    <source>
        <dbReference type="Proteomes" id="UP001597319"/>
    </source>
</evidence>
<comment type="caution">
    <text evidence="2">The sequence shown here is derived from an EMBL/GenBank/DDBJ whole genome shotgun (WGS) entry which is preliminary data.</text>
</comment>
<keyword evidence="3" id="KW-1185">Reference proteome</keyword>
<keyword evidence="1" id="KW-1133">Transmembrane helix</keyword>
<dbReference type="Proteomes" id="UP001597319">
    <property type="component" value="Unassembled WGS sequence"/>
</dbReference>
<gene>
    <name evidence="2" type="ORF">ACFSR1_11730</name>
</gene>
<evidence type="ECO:0000256" key="1">
    <source>
        <dbReference type="SAM" id="Phobius"/>
    </source>
</evidence>
<organism evidence="2 3">
    <name type="scientific">Aquimarina rubra</name>
    <dbReference type="NCBI Taxonomy" id="1920033"/>
    <lineage>
        <taxon>Bacteria</taxon>
        <taxon>Pseudomonadati</taxon>
        <taxon>Bacteroidota</taxon>
        <taxon>Flavobacteriia</taxon>
        <taxon>Flavobacteriales</taxon>
        <taxon>Flavobacteriaceae</taxon>
        <taxon>Aquimarina</taxon>
    </lineage>
</organism>
<evidence type="ECO:0000313" key="2">
    <source>
        <dbReference type="EMBL" id="MFD2563339.1"/>
    </source>
</evidence>
<reference evidence="3" key="1">
    <citation type="journal article" date="2019" name="Int. J. Syst. Evol. Microbiol.">
        <title>The Global Catalogue of Microorganisms (GCM) 10K type strain sequencing project: providing services to taxonomists for standard genome sequencing and annotation.</title>
        <authorList>
            <consortium name="The Broad Institute Genomics Platform"/>
            <consortium name="The Broad Institute Genome Sequencing Center for Infectious Disease"/>
            <person name="Wu L."/>
            <person name="Ma J."/>
        </authorList>
    </citation>
    <scope>NUCLEOTIDE SEQUENCE [LARGE SCALE GENOMIC DNA]</scope>
    <source>
        <strain evidence="3">KCTC 52274</strain>
    </source>
</reference>
<dbReference type="Pfam" id="PF08695">
    <property type="entry name" value="Coa1"/>
    <property type="match status" value="1"/>
</dbReference>
<dbReference type="RefSeq" id="WP_378292672.1">
    <property type="nucleotide sequence ID" value="NZ_JBHULE010000019.1"/>
</dbReference>
<dbReference type="InterPro" id="IPR014807">
    <property type="entry name" value="Coa1"/>
</dbReference>
<name>A0ABW5LHK8_9FLAO</name>
<keyword evidence="1" id="KW-0472">Membrane</keyword>
<accession>A0ABW5LHK8</accession>